<protein>
    <recommendedName>
        <fullName evidence="4">Receptor ligand binding region domain-containing protein</fullName>
    </recommendedName>
</protein>
<keyword evidence="3" id="KW-1185">Reference proteome</keyword>
<gene>
    <name evidence="2" type="ORF">SVUK_LOCUS13148</name>
</gene>
<organism evidence="2 3">
    <name type="scientific">Strongylus vulgaris</name>
    <name type="common">Blood worm</name>
    <dbReference type="NCBI Taxonomy" id="40348"/>
    <lineage>
        <taxon>Eukaryota</taxon>
        <taxon>Metazoa</taxon>
        <taxon>Ecdysozoa</taxon>
        <taxon>Nematoda</taxon>
        <taxon>Chromadorea</taxon>
        <taxon>Rhabditida</taxon>
        <taxon>Rhabditina</taxon>
        <taxon>Rhabditomorpha</taxon>
        <taxon>Strongyloidea</taxon>
        <taxon>Strongylidae</taxon>
        <taxon>Strongylus</taxon>
    </lineage>
</organism>
<name>A0A3P7IYB7_STRVU</name>
<dbReference type="Proteomes" id="UP000270094">
    <property type="component" value="Unassembled WGS sequence"/>
</dbReference>
<sequence length="142" mass="15396">MLFAIFAALSVTAAHKIAVPIELAPTVKRIWPNGFQWLVYKTRPVYRVSPEFCDVIAQGAVASILPISEGSSFAYAAAAFVESVAKSASIPSVRFDERPLAGPGHAVSLVVPFAERCDAVVAFIRREGWEDVVLLYNTEDGK</sequence>
<dbReference type="EMBL" id="UYYB01101139">
    <property type="protein sequence ID" value="VDM78150.1"/>
    <property type="molecule type" value="Genomic_DNA"/>
</dbReference>
<keyword evidence="1" id="KW-0732">Signal</keyword>
<accession>A0A3P7IYB7</accession>
<feature type="chain" id="PRO_5018296654" description="Receptor ligand binding region domain-containing protein" evidence="1">
    <location>
        <begin position="19"/>
        <end position="142"/>
    </location>
</feature>
<proteinExistence type="predicted"/>
<evidence type="ECO:0000313" key="2">
    <source>
        <dbReference type="EMBL" id="VDM78150.1"/>
    </source>
</evidence>
<dbReference type="OrthoDB" id="5852027at2759"/>
<dbReference type="Gene3D" id="3.40.50.2300">
    <property type="match status" value="2"/>
</dbReference>
<evidence type="ECO:0000313" key="3">
    <source>
        <dbReference type="Proteomes" id="UP000270094"/>
    </source>
</evidence>
<evidence type="ECO:0008006" key="4">
    <source>
        <dbReference type="Google" id="ProtNLM"/>
    </source>
</evidence>
<reference evidence="2 3" key="1">
    <citation type="submission" date="2018-11" db="EMBL/GenBank/DDBJ databases">
        <authorList>
            <consortium name="Pathogen Informatics"/>
        </authorList>
    </citation>
    <scope>NUCLEOTIDE SEQUENCE [LARGE SCALE GENOMIC DNA]</scope>
</reference>
<evidence type="ECO:0000256" key="1">
    <source>
        <dbReference type="SAM" id="SignalP"/>
    </source>
</evidence>
<dbReference type="AlphaFoldDB" id="A0A3P7IYB7"/>
<feature type="signal peptide" evidence="1">
    <location>
        <begin position="1"/>
        <end position="18"/>
    </location>
</feature>